<feature type="domain" description="HTH tetR-type" evidence="4">
    <location>
        <begin position="20"/>
        <end position="80"/>
    </location>
</feature>
<evidence type="ECO:0000313" key="6">
    <source>
        <dbReference type="Proteomes" id="UP000603352"/>
    </source>
</evidence>
<feature type="DNA-binding region" description="H-T-H motif" evidence="2">
    <location>
        <begin position="43"/>
        <end position="62"/>
    </location>
</feature>
<organism evidence="5 6">
    <name type="scientific">Tistrella bauzanensis</name>
    <dbReference type="NCBI Taxonomy" id="657419"/>
    <lineage>
        <taxon>Bacteria</taxon>
        <taxon>Pseudomonadati</taxon>
        <taxon>Pseudomonadota</taxon>
        <taxon>Alphaproteobacteria</taxon>
        <taxon>Geminicoccales</taxon>
        <taxon>Geminicoccaceae</taxon>
        <taxon>Tistrella</taxon>
    </lineage>
</organism>
<dbReference type="Pfam" id="PF00440">
    <property type="entry name" value="TetR_N"/>
    <property type="match status" value="1"/>
</dbReference>
<dbReference type="SUPFAM" id="SSF46689">
    <property type="entry name" value="Homeodomain-like"/>
    <property type="match status" value="1"/>
</dbReference>
<keyword evidence="6" id="KW-1185">Reference proteome</keyword>
<dbReference type="InterPro" id="IPR009057">
    <property type="entry name" value="Homeodomain-like_sf"/>
</dbReference>
<accession>A0ABQ1J4F3</accession>
<proteinExistence type="predicted"/>
<protein>
    <submittedName>
        <fullName evidence="5">TetR family transcriptional regulator</fullName>
    </submittedName>
</protein>
<keyword evidence="1 2" id="KW-0238">DNA-binding</keyword>
<dbReference type="InterPro" id="IPR001647">
    <property type="entry name" value="HTH_TetR"/>
</dbReference>
<sequence length="212" mass="23204">MTDARPVPPDDRPIREQQRDQTRRRLLDAAVTSLIELGVARTTTLEVQRRAGASRGALLHHFPSHAALLSATIEELVRRNDAAVRDARSSPAVGTGPVERAIRTLAAMSAQPAFMAELELWAAARTDPDLRAAIQAAERQARGARERVLADLFKPLGDGLQRDAVVAMSVEFLRGLALSSLLSARPDYYERMVTQWVQAAELLLDAPSRPAD</sequence>
<dbReference type="PROSITE" id="PS50977">
    <property type="entry name" value="HTH_TETR_2"/>
    <property type="match status" value="1"/>
</dbReference>
<evidence type="ECO:0000256" key="3">
    <source>
        <dbReference type="SAM" id="MobiDB-lite"/>
    </source>
</evidence>
<dbReference type="PRINTS" id="PR00455">
    <property type="entry name" value="HTHTETR"/>
</dbReference>
<reference evidence="6" key="1">
    <citation type="journal article" date="2019" name="Int. J. Syst. Evol. Microbiol.">
        <title>The Global Catalogue of Microorganisms (GCM) 10K type strain sequencing project: providing services to taxonomists for standard genome sequencing and annotation.</title>
        <authorList>
            <consortium name="The Broad Institute Genomics Platform"/>
            <consortium name="The Broad Institute Genome Sequencing Center for Infectious Disease"/>
            <person name="Wu L."/>
            <person name="Ma J."/>
        </authorList>
    </citation>
    <scope>NUCLEOTIDE SEQUENCE [LARGE SCALE GENOMIC DNA]</scope>
    <source>
        <strain evidence="6">CGMCC 1.10188</strain>
    </source>
</reference>
<dbReference type="RefSeq" id="WP_188581983.1">
    <property type="nucleotide sequence ID" value="NZ_BMDZ01000078.1"/>
</dbReference>
<evidence type="ECO:0000256" key="2">
    <source>
        <dbReference type="PROSITE-ProRule" id="PRU00335"/>
    </source>
</evidence>
<dbReference type="PANTHER" id="PTHR30055">
    <property type="entry name" value="HTH-TYPE TRANSCRIPTIONAL REGULATOR RUTR"/>
    <property type="match status" value="1"/>
</dbReference>
<comment type="caution">
    <text evidence="5">The sequence shown here is derived from an EMBL/GenBank/DDBJ whole genome shotgun (WGS) entry which is preliminary data.</text>
</comment>
<evidence type="ECO:0000313" key="5">
    <source>
        <dbReference type="EMBL" id="GGB58389.1"/>
    </source>
</evidence>
<dbReference type="EMBL" id="BMDZ01000078">
    <property type="protein sequence ID" value="GGB58389.1"/>
    <property type="molecule type" value="Genomic_DNA"/>
</dbReference>
<name>A0ABQ1J4F3_9PROT</name>
<dbReference type="Gene3D" id="1.10.357.10">
    <property type="entry name" value="Tetracycline Repressor, domain 2"/>
    <property type="match status" value="1"/>
</dbReference>
<gene>
    <name evidence="5" type="ORF">GCM10011505_44090</name>
</gene>
<feature type="compositionally biased region" description="Basic and acidic residues" evidence="3">
    <location>
        <begin position="8"/>
        <end position="22"/>
    </location>
</feature>
<dbReference type="PANTHER" id="PTHR30055:SF226">
    <property type="entry name" value="HTH-TYPE TRANSCRIPTIONAL REGULATOR PKSA"/>
    <property type="match status" value="1"/>
</dbReference>
<dbReference type="InterPro" id="IPR050109">
    <property type="entry name" value="HTH-type_TetR-like_transc_reg"/>
</dbReference>
<feature type="region of interest" description="Disordered" evidence="3">
    <location>
        <begin position="1"/>
        <end position="22"/>
    </location>
</feature>
<evidence type="ECO:0000259" key="4">
    <source>
        <dbReference type="PROSITE" id="PS50977"/>
    </source>
</evidence>
<dbReference type="Proteomes" id="UP000603352">
    <property type="component" value="Unassembled WGS sequence"/>
</dbReference>
<evidence type="ECO:0000256" key="1">
    <source>
        <dbReference type="ARBA" id="ARBA00023125"/>
    </source>
</evidence>